<dbReference type="RefSeq" id="WP_089310397.1">
    <property type="nucleotide sequence ID" value="NZ_FZNP01000002.1"/>
</dbReference>
<dbReference type="EMBL" id="FZNP01000002">
    <property type="protein sequence ID" value="SNR35532.1"/>
    <property type="molecule type" value="Genomic_DNA"/>
</dbReference>
<dbReference type="SUPFAM" id="SSF47336">
    <property type="entry name" value="ACP-like"/>
    <property type="match status" value="1"/>
</dbReference>
<dbReference type="AlphaFoldDB" id="A0A238VMC5"/>
<dbReference type="OrthoDB" id="677810at2"/>
<name>A0A238VMC5_9ACTN</name>
<reference evidence="2" key="1">
    <citation type="submission" date="2017-06" db="EMBL/GenBank/DDBJ databases">
        <authorList>
            <person name="Varghese N."/>
            <person name="Submissions S."/>
        </authorList>
    </citation>
    <scope>NUCLEOTIDE SEQUENCE [LARGE SCALE GENOMIC DNA]</scope>
    <source>
        <strain evidence="2">DSM 44485</strain>
    </source>
</reference>
<gene>
    <name evidence="1" type="ORF">SAMN06265355_10278</name>
</gene>
<sequence>MDGEPGGNPRAPEDERVLAMVREFVFQHTGGVPIADDVDIFATGYVSSLFAVQILTWVERTFDLAVAGDDLDMANFLSVDAITRFVVGKRAVASTGTIGG</sequence>
<organism evidence="1 2">
    <name type="scientific">Actinomadura mexicana</name>
    <dbReference type="NCBI Taxonomy" id="134959"/>
    <lineage>
        <taxon>Bacteria</taxon>
        <taxon>Bacillati</taxon>
        <taxon>Actinomycetota</taxon>
        <taxon>Actinomycetes</taxon>
        <taxon>Streptosporangiales</taxon>
        <taxon>Thermomonosporaceae</taxon>
        <taxon>Actinomadura</taxon>
    </lineage>
</organism>
<protein>
    <recommendedName>
        <fullName evidence="3">Acyl carrier protein</fullName>
    </recommendedName>
</protein>
<dbReference type="InterPro" id="IPR036736">
    <property type="entry name" value="ACP-like_sf"/>
</dbReference>
<accession>A0A238VMC5</accession>
<evidence type="ECO:0008006" key="3">
    <source>
        <dbReference type="Google" id="ProtNLM"/>
    </source>
</evidence>
<dbReference type="Gene3D" id="1.10.1200.10">
    <property type="entry name" value="ACP-like"/>
    <property type="match status" value="1"/>
</dbReference>
<keyword evidence="2" id="KW-1185">Reference proteome</keyword>
<evidence type="ECO:0000313" key="2">
    <source>
        <dbReference type="Proteomes" id="UP000198420"/>
    </source>
</evidence>
<evidence type="ECO:0000313" key="1">
    <source>
        <dbReference type="EMBL" id="SNR35532.1"/>
    </source>
</evidence>
<dbReference type="Proteomes" id="UP000198420">
    <property type="component" value="Unassembled WGS sequence"/>
</dbReference>
<proteinExistence type="predicted"/>